<keyword evidence="3" id="KW-0418">Kinase</keyword>
<dbReference type="RefSeq" id="WP_068900980.1">
    <property type="nucleotide sequence ID" value="NZ_BDCX01000013.1"/>
</dbReference>
<keyword evidence="3" id="KW-0808">Transferase</keyword>
<dbReference type="Gene3D" id="3.30.1490.20">
    <property type="entry name" value="ATP-grasp fold, A domain"/>
    <property type="match status" value="1"/>
</dbReference>
<dbReference type="InterPro" id="IPR013815">
    <property type="entry name" value="ATP_grasp_subdomain_1"/>
</dbReference>
<feature type="domain" description="Pyruvate phosphate dikinase AMP/ATP-binding" evidence="2">
    <location>
        <begin position="26"/>
        <end position="304"/>
    </location>
</feature>
<dbReference type="Gene3D" id="3.30.470.20">
    <property type="entry name" value="ATP-grasp fold, B domain"/>
    <property type="match status" value="1"/>
</dbReference>
<proteinExistence type="predicted"/>
<organism evidence="3 4">
    <name type="scientific">Planomonospora sphaerica</name>
    <dbReference type="NCBI Taxonomy" id="161355"/>
    <lineage>
        <taxon>Bacteria</taxon>
        <taxon>Bacillati</taxon>
        <taxon>Actinomycetota</taxon>
        <taxon>Actinomycetes</taxon>
        <taxon>Streptosporangiales</taxon>
        <taxon>Streptosporangiaceae</taxon>
        <taxon>Planomonospora</taxon>
    </lineage>
</organism>
<dbReference type="OrthoDB" id="9765468at2"/>
<dbReference type="Pfam" id="PF01326">
    <property type="entry name" value="PPDK_N"/>
    <property type="match status" value="1"/>
</dbReference>
<dbReference type="STRING" id="161355.PS9374_05194"/>
<dbReference type="InterPro" id="IPR036637">
    <property type="entry name" value="Phosphohistidine_dom_sf"/>
</dbReference>
<accession>A0A171DL18</accession>
<reference evidence="4" key="2">
    <citation type="submission" date="2016-04" db="EMBL/GenBank/DDBJ databases">
        <title>Planomonospora sphaerica JCM9374 whole genome shotgun sequence.</title>
        <authorList>
            <person name="Suzuki T."/>
            <person name="Dohra H."/>
            <person name="Kodani S."/>
        </authorList>
    </citation>
    <scope>NUCLEOTIDE SEQUENCE [LARGE SCALE GENOMIC DNA]</scope>
    <source>
        <strain evidence="4">JCM 9374</strain>
    </source>
</reference>
<dbReference type="AlphaFoldDB" id="A0A171DL18"/>
<evidence type="ECO:0000259" key="1">
    <source>
        <dbReference type="Pfam" id="PF00391"/>
    </source>
</evidence>
<dbReference type="SUPFAM" id="SSF52009">
    <property type="entry name" value="Phosphohistidine domain"/>
    <property type="match status" value="1"/>
</dbReference>
<keyword evidence="3" id="KW-0670">Pyruvate</keyword>
<protein>
    <submittedName>
        <fullName evidence="3">Pyruvate, water dikinase</fullName>
    </submittedName>
</protein>
<gene>
    <name evidence="3" type="ORF">PS9374_05194</name>
</gene>
<dbReference type="Proteomes" id="UP000077701">
    <property type="component" value="Unassembled WGS sequence"/>
</dbReference>
<comment type="caution">
    <text evidence="3">The sequence shown here is derived from an EMBL/GenBank/DDBJ whole genome shotgun (WGS) entry which is preliminary data.</text>
</comment>
<dbReference type="EMBL" id="BDCX01000013">
    <property type="protein sequence ID" value="GAT69519.1"/>
    <property type="molecule type" value="Genomic_DNA"/>
</dbReference>
<dbReference type="InterPro" id="IPR008279">
    <property type="entry name" value="PEP-util_enz_mobile_dom"/>
</dbReference>
<evidence type="ECO:0000313" key="3">
    <source>
        <dbReference type="EMBL" id="GAT69519.1"/>
    </source>
</evidence>
<dbReference type="Pfam" id="PF00391">
    <property type="entry name" value="PEP-utilizers"/>
    <property type="match status" value="1"/>
</dbReference>
<dbReference type="InterPro" id="IPR051549">
    <property type="entry name" value="PEP_Utilizing_Enz"/>
</dbReference>
<dbReference type="GO" id="GO:0005524">
    <property type="term" value="F:ATP binding"/>
    <property type="evidence" value="ECO:0007669"/>
    <property type="project" value="InterPro"/>
</dbReference>
<dbReference type="GO" id="GO:0016301">
    <property type="term" value="F:kinase activity"/>
    <property type="evidence" value="ECO:0007669"/>
    <property type="project" value="UniProtKB-KW"/>
</dbReference>
<name>A0A171DL18_9ACTN</name>
<reference evidence="3 4" key="1">
    <citation type="journal article" date="2016" name="Genome Announc.">
        <title>Draft Genome Sequence of Planomonospora sphaerica JCM9374, a Rare Actinomycete.</title>
        <authorList>
            <person name="Dohra H."/>
            <person name="Suzuki T."/>
            <person name="Inoue Y."/>
            <person name="Kodani S."/>
        </authorList>
    </citation>
    <scope>NUCLEOTIDE SEQUENCE [LARGE SCALE GENOMIC DNA]</scope>
    <source>
        <strain evidence="3 4">JCM 9374</strain>
    </source>
</reference>
<feature type="domain" description="PEP-utilising enzyme mobile" evidence="1">
    <location>
        <begin position="787"/>
        <end position="857"/>
    </location>
</feature>
<keyword evidence="4" id="KW-1185">Reference proteome</keyword>
<evidence type="ECO:0000313" key="4">
    <source>
        <dbReference type="Proteomes" id="UP000077701"/>
    </source>
</evidence>
<dbReference type="SUPFAM" id="SSF56059">
    <property type="entry name" value="Glutathione synthetase ATP-binding domain-like"/>
    <property type="match status" value="1"/>
</dbReference>
<dbReference type="PANTHER" id="PTHR43615:SF1">
    <property type="entry name" value="PPDK_N DOMAIN-CONTAINING PROTEIN"/>
    <property type="match status" value="1"/>
</dbReference>
<dbReference type="PANTHER" id="PTHR43615">
    <property type="entry name" value="PHOSPHOENOLPYRUVATE SYNTHASE-RELATED"/>
    <property type="match status" value="1"/>
</dbReference>
<dbReference type="Gene3D" id="3.50.30.10">
    <property type="entry name" value="Phosphohistidine domain"/>
    <property type="match status" value="1"/>
</dbReference>
<dbReference type="InterPro" id="IPR002192">
    <property type="entry name" value="PPDK_AMP/ATP-bd"/>
</dbReference>
<sequence length="864" mass="91647">MTSTNCTERAVVGRLTDPGVDDPALSGGKGANLAALARSGLPVPDGFVVSTAAYRRFVHERGIAPIIMQVIDGLGGDPGDIDAASARLRRAFEEGPVPAWLREPLAGAYAALGRGAVAVRSSATAEDLLEASFAGQQESVLNVAGTADLCDAVRRCWSSLWTARALAYRQRHEIGHEYAAMAVVVQRMVSADVAGVLFTADPLSGRRDRMVIEAAAGLGEAVVSGQVTPERWVVDASTRAVLTGPDRPPGPGDVAGRPLLDPGQLDALVGLGARAAALFGCPQDVEWAVAGRSRRLLQSRPITSLFPLPAPPPEDGLRVYMPLLLAGQGITEPLTPAGTAFFRALAAGWLPHWAAGSGRRYEPDASAWLPVVAGRLYGDVTVLLRRPWLAARVLSGLEMKDPATAAVLREWLRRNTDRLPRTHGPLPAPGSAAWLLGMLSRLAAVVVAPARARRRMLTAVERRLAELVRREAELSTPLQRMEFVERTLPSQALDLVAGQLPLVYAELLIRRGAEWLIERWLGSASVLEPVGRWLPHDPTTAMGAELARLARNYGTAGVEPSPTDPGIEAFLAAYGHRAPDREIDLGLPRLADDPAYVIELIRAYLQAGEPGRTSSRFESGAGQATAAAGELVTAVRRIKGPLRALALRGLLDRYRELGGVRERPKFDLVRVIALGRRALLGVGTVLAAQGLLDDADDVFFLDAADVRAALAGASPQLRAVSAANRREYRRELRRRAVPRLLVSDGETVYGPAVPAGGPADLSGTAVSPGVYEGRVRVVDSPVGSGLRPGEILVAASTDPGWTPLFLIAGALVMEVGGVISHGAVVAREYGIPAVAGVGEATTRLRTGQRIRVDGENGLVTVLDR</sequence>
<evidence type="ECO:0000259" key="2">
    <source>
        <dbReference type="Pfam" id="PF01326"/>
    </source>
</evidence>